<dbReference type="PANTHER" id="PTHR22883:SF23">
    <property type="entry name" value="PALMITOYLTRANSFERASE ZDHHC6"/>
    <property type="match status" value="1"/>
</dbReference>
<comment type="domain">
    <text evidence="8">The DHHC domain is required for palmitoyltransferase activity.</text>
</comment>
<keyword evidence="3 8" id="KW-0812">Transmembrane</keyword>
<dbReference type="GO" id="GO:0005794">
    <property type="term" value="C:Golgi apparatus"/>
    <property type="evidence" value="ECO:0007669"/>
    <property type="project" value="TreeGrafter"/>
</dbReference>
<dbReference type="InterPro" id="IPR001594">
    <property type="entry name" value="Palmitoyltrfase_DHHC"/>
</dbReference>
<keyword evidence="4 8" id="KW-1133">Transmembrane helix</keyword>
<evidence type="ECO:0000256" key="3">
    <source>
        <dbReference type="ARBA" id="ARBA00022692"/>
    </source>
</evidence>
<feature type="transmembrane region" description="Helical" evidence="8">
    <location>
        <begin position="30"/>
        <end position="51"/>
    </location>
</feature>
<protein>
    <recommendedName>
        <fullName evidence="8">Palmitoyltransferase</fullName>
        <ecNumber evidence="8">2.3.1.225</ecNumber>
    </recommendedName>
</protein>
<keyword evidence="11" id="KW-1185">Reference proteome</keyword>
<feature type="transmembrane region" description="Helical" evidence="8">
    <location>
        <begin position="58"/>
        <end position="77"/>
    </location>
</feature>
<dbReference type="PANTHER" id="PTHR22883">
    <property type="entry name" value="ZINC FINGER DHHC DOMAIN CONTAINING PROTEIN"/>
    <property type="match status" value="1"/>
</dbReference>
<evidence type="ECO:0000256" key="6">
    <source>
        <dbReference type="ARBA" id="ARBA00023315"/>
    </source>
</evidence>
<dbReference type="AlphaFoldDB" id="A0A196SAV2"/>
<dbReference type="EMBL" id="LXWW01000437">
    <property type="protein sequence ID" value="OAO13232.1"/>
    <property type="molecule type" value="Genomic_DNA"/>
</dbReference>
<keyword evidence="2 8" id="KW-0808">Transferase</keyword>
<gene>
    <name evidence="10" type="ORF">AV274_5078</name>
</gene>
<keyword evidence="5 8" id="KW-0472">Membrane</keyword>
<evidence type="ECO:0000256" key="4">
    <source>
        <dbReference type="ARBA" id="ARBA00022989"/>
    </source>
</evidence>
<evidence type="ECO:0000256" key="8">
    <source>
        <dbReference type="RuleBase" id="RU079119"/>
    </source>
</evidence>
<dbReference type="GO" id="GO:0019706">
    <property type="term" value="F:protein-cysteine S-palmitoyltransferase activity"/>
    <property type="evidence" value="ECO:0007669"/>
    <property type="project" value="UniProtKB-EC"/>
</dbReference>
<dbReference type="GO" id="GO:0016020">
    <property type="term" value="C:membrane"/>
    <property type="evidence" value="ECO:0007669"/>
    <property type="project" value="UniProtKB-SubCell"/>
</dbReference>
<dbReference type="Proteomes" id="UP000078348">
    <property type="component" value="Unassembled WGS sequence"/>
</dbReference>
<evidence type="ECO:0000256" key="5">
    <source>
        <dbReference type="ARBA" id="ARBA00023136"/>
    </source>
</evidence>
<comment type="catalytic activity">
    <reaction evidence="8">
        <text>L-cysteinyl-[protein] + hexadecanoyl-CoA = S-hexadecanoyl-L-cysteinyl-[protein] + CoA</text>
        <dbReference type="Rhea" id="RHEA:36683"/>
        <dbReference type="Rhea" id="RHEA-COMP:10131"/>
        <dbReference type="Rhea" id="RHEA-COMP:11032"/>
        <dbReference type="ChEBI" id="CHEBI:29950"/>
        <dbReference type="ChEBI" id="CHEBI:57287"/>
        <dbReference type="ChEBI" id="CHEBI:57379"/>
        <dbReference type="ChEBI" id="CHEBI:74151"/>
        <dbReference type="EC" id="2.3.1.225"/>
    </reaction>
</comment>
<keyword evidence="6 8" id="KW-0012">Acyltransferase</keyword>
<evidence type="ECO:0000256" key="7">
    <source>
        <dbReference type="ARBA" id="ARBA00038298"/>
    </source>
</evidence>
<comment type="caution">
    <text evidence="10">The sequence shown here is derived from an EMBL/GenBank/DDBJ whole genome shotgun (WGS) entry which is preliminary data.</text>
</comment>
<feature type="domain" description="Palmitoyltransferase DHHC" evidence="9">
    <location>
        <begin position="94"/>
        <end position="159"/>
    </location>
</feature>
<comment type="similarity">
    <text evidence="7">Belongs to the DHHC palmitoyltransferase family. PFA5 subfamily.</text>
</comment>
<feature type="transmembrane region" description="Helical" evidence="8">
    <location>
        <begin position="142"/>
        <end position="165"/>
    </location>
</feature>
<evidence type="ECO:0000256" key="1">
    <source>
        <dbReference type="ARBA" id="ARBA00004141"/>
    </source>
</evidence>
<sequence>MGRWLCFYKKANVVFFSVRKGHRLSFGPSWYMVLVLLFGAAYAFGTTILAFSNPIQRFILIVLWMNTTMNLLMVSLADPGYILGEEEYDCEQPITCTVCNMRVSPTSHHCQDCGLCVEGFDHHCFWVGKCIGGGNMKYFANFTLSVVVSFLYIIVSRIPIVFCFINSL</sequence>
<dbReference type="STRING" id="478820.A0A196SAV2"/>
<evidence type="ECO:0000256" key="2">
    <source>
        <dbReference type="ARBA" id="ARBA00022679"/>
    </source>
</evidence>
<name>A0A196SAV2_BLAHN</name>
<dbReference type="GO" id="GO:0006612">
    <property type="term" value="P:protein targeting to membrane"/>
    <property type="evidence" value="ECO:0007669"/>
    <property type="project" value="TreeGrafter"/>
</dbReference>
<comment type="subcellular location">
    <subcellularLocation>
        <location evidence="1">Membrane</location>
        <topology evidence="1">Multi-pass membrane protein</topology>
    </subcellularLocation>
</comment>
<dbReference type="Pfam" id="PF01529">
    <property type="entry name" value="DHHC"/>
    <property type="match status" value="1"/>
</dbReference>
<dbReference type="PROSITE" id="PS50216">
    <property type="entry name" value="DHHC"/>
    <property type="match status" value="1"/>
</dbReference>
<dbReference type="OrthoDB" id="9909019at2759"/>
<organism evidence="10 11">
    <name type="scientific">Blastocystis sp. subtype 1 (strain ATCC 50177 / NandII)</name>
    <dbReference type="NCBI Taxonomy" id="478820"/>
    <lineage>
        <taxon>Eukaryota</taxon>
        <taxon>Sar</taxon>
        <taxon>Stramenopiles</taxon>
        <taxon>Bigyra</taxon>
        <taxon>Opalozoa</taxon>
        <taxon>Opalinata</taxon>
        <taxon>Blastocystidae</taxon>
        <taxon>Blastocystis</taxon>
    </lineage>
</organism>
<evidence type="ECO:0000313" key="11">
    <source>
        <dbReference type="Proteomes" id="UP000078348"/>
    </source>
</evidence>
<accession>A0A196SAV2</accession>
<proteinExistence type="inferred from homology"/>
<evidence type="ECO:0000313" key="10">
    <source>
        <dbReference type="EMBL" id="OAO13232.1"/>
    </source>
</evidence>
<evidence type="ECO:0000259" key="9">
    <source>
        <dbReference type="Pfam" id="PF01529"/>
    </source>
</evidence>
<dbReference type="GO" id="GO:0005783">
    <property type="term" value="C:endoplasmic reticulum"/>
    <property type="evidence" value="ECO:0007669"/>
    <property type="project" value="TreeGrafter"/>
</dbReference>
<reference evidence="10 11" key="1">
    <citation type="submission" date="2016-05" db="EMBL/GenBank/DDBJ databases">
        <title>Nuclear genome of Blastocystis sp. subtype 1 NandII.</title>
        <authorList>
            <person name="Gentekaki E."/>
            <person name="Curtis B."/>
            <person name="Stairs C."/>
            <person name="Eme L."/>
            <person name="Herman E."/>
            <person name="Klimes V."/>
            <person name="Arias M.C."/>
            <person name="Elias M."/>
            <person name="Hilliou F."/>
            <person name="Klute M."/>
            <person name="Malik S.-B."/>
            <person name="Pightling A."/>
            <person name="Rachubinski R."/>
            <person name="Salas D."/>
            <person name="Schlacht A."/>
            <person name="Suga H."/>
            <person name="Archibald J."/>
            <person name="Ball S.G."/>
            <person name="Clark G."/>
            <person name="Dacks J."/>
            <person name="Van Der Giezen M."/>
            <person name="Tsaousis A."/>
            <person name="Roger A."/>
        </authorList>
    </citation>
    <scope>NUCLEOTIDE SEQUENCE [LARGE SCALE GENOMIC DNA]</scope>
    <source>
        <strain evidence="11">ATCC 50177 / NandII</strain>
    </source>
</reference>
<dbReference type="EC" id="2.3.1.225" evidence="8"/>
<dbReference type="InterPro" id="IPR039859">
    <property type="entry name" value="PFA4/ZDH16/20/ERF2-like"/>
</dbReference>